<keyword evidence="1" id="KW-0238">DNA-binding</keyword>
<evidence type="ECO:0000256" key="1">
    <source>
        <dbReference type="ARBA" id="ARBA00023125"/>
    </source>
</evidence>
<dbReference type="InterPro" id="IPR010998">
    <property type="entry name" value="Integrase_recombinase_N"/>
</dbReference>
<dbReference type="EMBL" id="JAECZB010000039">
    <property type="protein sequence ID" value="MBH8553665.1"/>
    <property type="molecule type" value="Genomic_DNA"/>
</dbReference>
<dbReference type="InterPro" id="IPR004107">
    <property type="entry name" value="Integrase_SAM-like_N"/>
</dbReference>
<dbReference type="Gene3D" id="1.10.150.130">
    <property type="match status" value="1"/>
</dbReference>
<keyword evidence="4" id="KW-1185">Reference proteome</keyword>
<dbReference type="RefSeq" id="WP_214439940.1">
    <property type="nucleotide sequence ID" value="NZ_JAECZB010000039.1"/>
</dbReference>
<organism evidence="3 4">
    <name type="scientific">Atlanticothrix silvestris CENA357</name>
    <dbReference type="NCBI Taxonomy" id="1725252"/>
    <lineage>
        <taxon>Bacteria</taxon>
        <taxon>Bacillati</taxon>
        <taxon>Cyanobacteriota</taxon>
        <taxon>Cyanophyceae</taxon>
        <taxon>Nostocales</taxon>
        <taxon>Nodulariaceae</taxon>
        <taxon>Atlanticothrix</taxon>
        <taxon>Atlanticothrix silvestris</taxon>
    </lineage>
</organism>
<evidence type="ECO:0000313" key="3">
    <source>
        <dbReference type="EMBL" id="MBH8553665.1"/>
    </source>
</evidence>
<proteinExistence type="predicted"/>
<reference evidence="3 4" key="1">
    <citation type="journal article" date="2021" name="Int. J. Syst. Evol. Microbiol.">
        <title>Amazonocrinis nigriterrae gen. nov., sp. nov., Atlanticothrix silvestris gen. nov., sp. nov. and Dendronalium phyllosphericum gen. nov., sp. nov., nostocacean cyanobacteria from Brazilian environments.</title>
        <authorList>
            <person name="Alvarenga D.O."/>
            <person name="Andreote A.P.D."/>
            <person name="Branco L.H.Z."/>
            <person name="Delbaje E."/>
            <person name="Cruz R.B."/>
            <person name="Varani A.M."/>
            <person name="Fiore M.F."/>
        </authorList>
    </citation>
    <scope>NUCLEOTIDE SEQUENCE [LARGE SCALE GENOMIC DNA]</scope>
    <source>
        <strain evidence="3 4">CENA357</strain>
    </source>
</reference>
<dbReference type="Proteomes" id="UP000599391">
    <property type="component" value="Unassembled WGS sequence"/>
</dbReference>
<accession>A0A8J7HID7</accession>
<comment type="caution">
    <text evidence="3">The sequence shown here is derived from an EMBL/GenBank/DDBJ whole genome shotgun (WGS) entry which is preliminary data.</text>
</comment>
<feature type="domain" description="Integrase SAM-like N-terminal" evidence="2">
    <location>
        <begin position="8"/>
        <end position="43"/>
    </location>
</feature>
<name>A0A8J7HID7_9CYAN</name>
<evidence type="ECO:0000313" key="4">
    <source>
        <dbReference type="Proteomes" id="UP000599391"/>
    </source>
</evidence>
<gene>
    <name evidence="3" type="ORF">I8751_15055</name>
</gene>
<sequence length="53" mass="6580">MEQRPKKLLERVQDVIRLKHYSYQTEKTYIYWIRRYILFHNKPLACGIAKLRA</sequence>
<evidence type="ECO:0000259" key="2">
    <source>
        <dbReference type="Pfam" id="PF13495"/>
    </source>
</evidence>
<dbReference type="GO" id="GO:0015074">
    <property type="term" value="P:DNA integration"/>
    <property type="evidence" value="ECO:0007669"/>
    <property type="project" value="InterPro"/>
</dbReference>
<dbReference type="Pfam" id="PF13495">
    <property type="entry name" value="Phage_int_SAM_4"/>
    <property type="match status" value="1"/>
</dbReference>
<protein>
    <submittedName>
        <fullName evidence="3">Phage integrase N-terminal SAM-like domain-containing protein</fullName>
    </submittedName>
</protein>
<dbReference type="GO" id="GO:0003677">
    <property type="term" value="F:DNA binding"/>
    <property type="evidence" value="ECO:0007669"/>
    <property type="project" value="UniProtKB-KW"/>
</dbReference>
<dbReference type="AlphaFoldDB" id="A0A8J7HID7"/>